<feature type="domain" description="Atypical Rib" evidence="4">
    <location>
        <begin position="62"/>
        <end position="110"/>
    </location>
</feature>
<dbReference type="InterPro" id="IPR041498">
    <property type="entry name" value="Big_6"/>
</dbReference>
<gene>
    <name evidence="5" type="ORF">HXK00_09075</name>
</gene>
<dbReference type="Pfam" id="PF17936">
    <property type="entry name" value="Big_6"/>
    <property type="match status" value="1"/>
</dbReference>
<dbReference type="Proteomes" id="UP000757900">
    <property type="component" value="Unassembled WGS sequence"/>
</dbReference>
<feature type="compositionally biased region" description="Polar residues" evidence="2">
    <location>
        <begin position="30"/>
        <end position="39"/>
    </location>
</feature>
<sequence length="408" mass="44255">LKPSRDNDTRRTPGYAVKPVEKPATASMPRPNNQGQAMPTGTSLRGIGTGKFTDLIEPTGANAIPVVDPQNLSNDEKRRLKAAYIRLNPGRGLTERNIEITDDGRVLITGKRSGDTYKSYLDDVTTDLARPAATAEPTVNGTYEDKLSSTDATITGTGIPGATIKVTLQDNSVQTTRVDRQGNWTINLLKPMRDSQYITGKGKAIEVVQIMNGQESAVVRKTVDLGTFLILENNLSSSNRSGYGKMIAGQKYIELAVPHDALFMSLEANLTQEGKFGSDDNRSQLALTRDSITSAWRVHGGGTFLRKDTAKPDLIKKIEVLPGAQFGYQRIRITTSDEFKIKETGDTVLKYKGKDRPLGPETVPVVAGLRIVPRYNSGQVVPEHRMTSGNATNAAPTIAVTTPSTTLN</sequence>
<dbReference type="EMBL" id="JABZFV010000387">
    <property type="protein sequence ID" value="MBF0935772.1"/>
    <property type="molecule type" value="Genomic_DNA"/>
</dbReference>
<comment type="caution">
    <text evidence="5">The sequence shown here is derived from an EMBL/GenBank/DDBJ whole genome shotgun (WGS) entry which is preliminary data.</text>
</comment>
<evidence type="ECO:0000313" key="5">
    <source>
        <dbReference type="EMBL" id="MBF0935772.1"/>
    </source>
</evidence>
<evidence type="ECO:0000259" key="3">
    <source>
        <dbReference type="Pfam" id="PF17936"/>
    </source>
</evidence>
<dbReference type="InterPro" id="IPR044024">
    <property type="entry name" value="aRib"/>
</dbReference>
<reference evidence="5" key="1">
    <citation type="submission" date="2020-04" db="EMBL/GenBank/DDBJ databases">
        <title>Deep metagenomics examines the oral microbiome during advanced dental caries in children, revealing novel taxa and co-occurrences with host molecules.</title>
        <authorList>
            <person name="Baker J.L."/>
            <person name="Morton J.T."/>
            <person name="Dinis M."/>
            <person name="Alvarez R."/>
            <person name="Tran N.C."/>
            <person name="Knight R."/>
            <person name="Edlund A."/>
        </authorList>
    </citation>
    <scope>NUCLEOTIDE SEQUENCE</scope>
    <source>
        <strain evidence="5">JCVI_23_bin.16</strain>
    </source>
</reference>
<dbReference type="InterPro" id="IPR013783">
    <property type="entry name" value="Ig-like_fold"/>
</dbReference>
<evidence type="ECO:0000259" key="4">
    <source>
        <dbReference type="Pfam" id="PF18938"/>
    </source>
</evidence>
<feature type="non-terminal residue" evidence="5">
    <location>
        <position position="408"/>
    </location>
</feature>
<dbReference type="Gene3D" id="2.60.40.10">
    <property type="entry name" value="Immunoglobulins"/>
    <property type="match status" value="1"/>
</dbReference>
<evidence type="ECO:0000256" key="1">
    <source>
        <dbReference type="ARBA" id="ARBA00022729"/>
    </source>
</evidence>
<feature type="region of interest" description="Disordered" evidence="2">
    <location>
        <begin position="1"/>
        <end position="39"/>
    </location>
</feature>
<organism evidence="5 6">
    <name type="scientific">Abiotrophia defectiva</name>
    <name type="common">Streptococcus defectivus</name>
    <dbReference type="NCBI Taxonomy" id="46125"/>
    <lineage>
        <taxon>Bacteria</taxon>
        <taxon>Bacillati</taxon>
        <taxon>Bacillota</taxon>
        <taxon>Bacilli</taxon>
        <taxon>Lactobacillales</taxon>
        <taxon>Aerococcaceae</taxon>
        <taxon>Abiotrophia</taxon>
    </lineage>
</organism>
<feature type="non-terminal residue" evidence="5">
    <location>
        <position position="1"/>
    </location>
</feature>
<name>A0A929MR33_ABIDE</name>
<accession>A0A929MR33</accession>
<proteinExistence type="predicted"/>
<dbReference type="Pfam" id="PF18938">
    <property type="entry name" value="aRib"/>
    <property type="match status" value="1"/>
</dbReference>
<keyword evidence="1" id="KW-0732">Signal</keyword>
<dbReference type="AlphaFoldDB" id="A0A929MR33"/>
<feature type="compositionally biased region" description="Basic and acidic residues" evidence="2">
    <location>
        <begin position="1"/>
        <end position="11"/>
    </location>
</feature>
<protein>
    <recommendedName>
        <fullName evidence="7">Bacterial Ig domain-containing protein</fullName>
    </recommendedName>
</protein>
<evidence type="ECO:0008006" key="7">
    <source>
        <dbReference type="Google" id="ProtNLM"/>
    </source>
</evidence>
<evidence type="ECO:0000256" key="2">
    <source>
        <dbReference type="SAM" id="MobiDB-lite"/>
    </source>
</evidence>
<feature type="domain" description="Bacterial Ig" evidence="3">
    <location>
        <begin position="145"/>
        <end position="195"/>
    </location>
</feature>
<evidence type="ECO:0000313" key="6">
    <source>
        <dbReference type="Proteomes" id="UP000757900"/>
    </source>
</evidence>